<dbReference type="InterPro" id="IPR050057">
    <property type="entry name" value="Prokaryotic/Mito_RF"/>
</dbReference>
<dbReference type="FunFam" id="3.30.70.1660:FF:000002">
    <property type="entry name" value="Peptide chain release factor 1"/>
    <property type="match status" value="1"/>
</dbReference>
<evidence type="ECO:0000259" key="9">
    <source>
        <dbReference type="PROSITE" id="PS00745"/>
    </source>
</evidence>
<comment type="subcellular location">
    <subcellularLocation>
        <location evidence="2 8">Cytoplasm</location>
    </subcellularLocation>
</comment>
<name>A0A6B1D449_9CHLR</name>
<dbReference type="Gene3D" id="3.30.70.1660">
    <property type="match status" value="2"/>
</dbReference>
<dbReference type="AlphaFoldDB" id="A0A6B1D449"/>
<proteinExistence type="inferred from homology"/>
<keyword evidence="4 8" id="KW-0488">Methylation</keyword>
<dbReference type="Pfam" id="PF00472">
    <property type="entry name" value="RF-1"/>
    <property type="match status" value="1"/>
</dbReference>
<evidence type="ECO:0000256" key="6">
    <source>
        <dbReference type="ARBA" id="ARBA00022917"/>
    </source>
</evidence>
<comment type="similarity">
    <text evidence="3 8">Belongs to the prokaryotic/mitochondrial release factor family.</text>
</comment>
<evidence type="ECO:0000256" key="8">
    <source>
        <dbReference type="HAMAP-Rule" id="MF_00093"/>
    </source>
</evidence>
<dbReference type="Gene3D" id="6.10.140.1950">
    <property type="match status" value="1"/>
</dbReference>
<dbReference type="InterPro" id="IPR005139">
    <property type="entry name" value="PCRF"/>
</dbReference>
<dbReference type="PROSITE" id="PS00745">
    <property type="entry name" value="RF_PROK_I"/>
    <property type="match status" value="1"/>
</dbReference>
<dbReference type="SUPFAM" id="SSF75620">
    <property type="entry name" value="Release factor"/>
    <property type="match status" value="1"/>
</dbReference>
<keyword evidence="5 8" id="KW-0963">Cytoplasm</keyword>
<dbReference type="SMART" id="SM00937">
    <property type="entry name" value="PCRF"/>
    <property type="match status" value="1"/>
</dbReference>
<organism evidence="10">
    <name type="scientific">Caldilineaceae bacterium SB0661_bin_32</name>
    <dbReference type="NCBI Taxonomy" id="2605255"/>
    <lineage>
        <taxon>Bacteria</taxon>
        <taxon>Bacillati</taxon>
        <taxon>Chloroflexota</taxon>
        <taxon>Caldilineae</taxon>
        <taxon>Caldilineales</taxon>
        <taxon>Caldilineaceae</taxon>
    </lineage>
</organism>
<dbReference type="InterPro" id="IPR000352">
    <property type="entry name" value="Pep_chain_release_fac_I"/>
</dbReference>
<dbReference type="NCBIfam" id="TIGR00019">
    <property type="entry name" value="prfA"/>
    <property type="match status" value="1"/>
</dbReference>
<comment type="function">
    <text evidence="1 8">Peptide chain release factor 1 directs the termination of translation in response to the peptide chain termination codons UAG and UAA.</text>
</comment>
<dbReference type="PANTHER" id="PTHR43804">
    <property type="entry name" value="LD18447P"/>
    <property type="match status" value="1"/>
</dbReference>
<dbReference type="InterPro" id="IPR004373">
    <property type="entry name" value="RF-1"/>
</dbReference>
<dbReference type="NCBIfam" id="NF001859">
    <property type="entry name" value="PRK00591.1"/>
    <property type="match status" value="1"/>
</dbReference>
<feature type="modified residue" description="N5-methylglutamine" evidence="8">
    <location>
        <position position="233"/>
    </location>
</feature>
<dbReference type="Gene3D" id="3.30.160.20">
    <property type="match status" value="1"/>
</dbReference>
<protein>
    <recommendedName>
        <fullName evidence="7 8">Peptide chain release factor 1</fullName>
        <shortName evidence="8">RF-1</shortName>
    </recommendedName>
</protein>
<evidence type="ECO:0000256" key="3">
    <source>
        <dbReference type="ARBA" id="ARBA00010835"/>
    </source>
</evidence>
<dbReference type="GO" id="GO:0016149">
    <property type="term" value="F:translation release factor activity, codon specific"/>
    <property type="evidence" value="ECO:0007669"/>
    <property type="project" value="UniProtKB-UniRule"/>
</dbReference>
<evidence type="ECO:0000256" key="1">
    <source>
        <dbReference type="ARBA" id="ARBA00002986"/>
    </source>
</evidence>
<comment type="caution">
    <text evidence="10">The sequence shown here is derived from an EMBL/GenBank/DDBJ whole genome shotgun (WGS) entry which is preliminary data.</text>
</comment>
<comment type="PTM">
    <text evidence="8">Methylated by PrmC. Methylation increases the termination efficiency of RF1.</text>
</comment>
<reference evidence="10" key="1">
    <citation type="submission" date="2019-09" db="EMBL/GenBank/DDBJ databases">
        <title>Characterisation of the sponge microbiome using genome-centric metagenomics.</title>
        <authorList>
            <person name="Engelberts J.P."/>
            <person name="Robbins S.J."/>
            <person name="De Goeij J.M."/>
            <person name="Aranda M."/>
            <person name="Bell S.C."/>
            <person name="Webster N.S."/>
        </authorList>
    </citation>
    <scope>NUCLEOTIDE SEQUENCE</scope>
    <source>
        <strain evidence="10">SB0661_bin_32</strain>
    </source>
</reference>
<dbReference type="Pfam" id="PF03462">
    <property type="entry name" value="PCRF"/>
    <property type="match status" value="1"/>
</dbReference>
<gene>
    <name evidence="8 10" type="primary">prfA</name>
    <name evidence="10" type="ORF">F4X14_05075</name>
</gene>
<dbReference type="FunFam" id="3.30.70.1660:FF:000004">
    <property type="entry name" value="Peptide chain release factor 1"/>
    <property type="match status" value="1"/>
</dbReference>
<dbReference type="FunFam" id="3.30.160.20:FF:000004">
    <property type="entry name" value="Peptide chain release factor 1"/>
    <property type="match status" value="1"/>
</dbReference>
<dbReference type="PANTHER" id="PTHR43804:SF7">
    <property type="entry name" value="LD18447P"/>
    <property type="match status" value="1"/>
</dbReference>
<feature type="domain" description="Prokaryotic-type class I peptide chain release factors" evidence="9">
    <location>
        <begin position="226"/>
        <end position="242"/>
    </location>
</feature>
<keyword evidence="6 8" id="KW-0648">Protein biosynthesis</keyword>
<accession>A0A6B1D449</accession>
<evidence type="ECO:0000256" key="5">
    <source>
        <dbReference type="ARBA" id="ARBA00022490"/>
    </source>
</evidence>
<evidence type="ECO:0000256" key="2">
    <source>
        <dbReference type="ARBA" id="ARBA00004496"/>
    </source>
</evidence>
<dbReference type="EMBL" id="VXMH01000023">
    <property type="protein sequence ID" value="MYC94324.1"/>
    <property type="molecule type" value="Genomic_DNA"/>
</dbReference>
<evidence type="ECO:0000256" key="7">
    <source>
        <dbReference type="ARBA" id="ARBA00050039"/>
    </source>
</evidence>
<dbReference type="InterPro" id="IPR045853">
    <property type="entry name" value="Pep_chain_release_fac_I_sf"/>
</dbReference>
<sequence>MTEQLSRVEERYEELDRLMADPDVVADYARVLELAQERSGLEELVSAFRRYQDLQGQLSDSRELLAESDDPELAELAELEIAELADQVAELEDELRRMLLPKDTNDEKNVIVEIRAGAGGDEAGIFAADLLRMYTRWADDHKFKTELMSVSETGVGGIKEAILEVRGKGAYSRMKYESGVHRVQRVPTTESQGRIHTSTATVAVLPEAEDVEIEIAPNEMKVDVFRSSGPGGQSVNTTDSAVRLTHLPTGIVISCQDEKSQLQNRLKAVRILKTKLYDVEMQKQLEDMGAARRSQVGSGDRSEKIRTYNFPQGRVTDHRINKTLFQLEQVLNGELDEFIEDLAAFEQAQQLQAMGEEE</sequence>
<evidence type="ECO:0000256" key="4">
    <source>
        <dbReference type="ARBA" id="ARBA00022481"/>
    </source>
</evidence>
<evidence type="ECO:0000313" key="10">
    <source>
        <dbReference type="EMBL" id="MYC94324.1"/>
    </source>
</evidence>
<dbReference type="HAMAP" id="MF_00093">
    <property type="entry name" value="Rel_fac_1"/>
    <property type="match status" value="1"/>
</dbReference>
<dbReference type="GO" id="GO:0005829">
    <property type="term" value="C:cytosol"/>
    <property type="evidence" value="ECO:0007669"/>
    <property type="project" value="UniProtKB-ARBA"/>
</dbReference>